<evidence type="ECO:0000256" key="2">
    <source>
        <dbReference type="ARBA" id="ARBA00006783"/>
    </source>
</evidence>
<feature type="region of interest" description="Disordered" evidence="7">
    <location>
        <begin position="213"/>
        <end position="254"/>
    </location>
</feature>
<dbReference type="InterPro" id="IPR025756">
    <property type="entry name" value="Myb_CC_LHEQLE"/>
</dbReference>
<proteinExistence type="inferred from homology"/>
<evidence type="ECO:0000256" key="4">
    <source>
        <dbReference type="ARBA" id="ARBA00023054"/>
    </source>
</evidence>
<feature type="compositionally biased region" description="Polar residues" evidence="7">
    <location>
        <begin position="217"/>
        <end position="232"/>
    </location>
</feature>
<dbReference type="Pfam" id="PF14379">
    <property type="entry name" value="Myb_CC_LHEQLE"/>
    <property type="match status" value="1"/>
</dbReference>
<dbReference type="InterPro" id="IPR001005">
    <property type="entry name" value="SANT/Myb"/>
</dbReference>
<dbReference type="EMBL" id="KK916148">
    <property type="protein sequence ID" value="KDP20396.1"/>
    <property type="molecule type" value="Genomic_DNA"/>
</dbReference>
<sequence>MAETRKKVMQTQENFHFQSAVNFRLEKNQNPISRENFCQASYRNFAGTDLFPPLLQKSAKELSANMNQQLKQQQSVYLVASGSANIARKTRIRWTKDLHKRFVECVNHLGGAEKATPKLILKMMAVEGLTIFHVKSHLQKYRMCRYIPESTEGKSERNSTNDISIDQKTGMQIAETLKLQLVVQRRLHEQLEIQRNLQLRIEEQGRQLKNMLDQQRKTNNTDLSETTNSDFTFQEDIPSNGLHSSPVEELEDSY</sequence>
<feature type="domain" description="MYB-CC type transcription factor LHEQLE-containing" evidence="9">
    <location>
        <begin position="171"/>
        <end position="218"/>
    </location>
</feature>
<dbReference type="Gene3D" id="1.10.10.60">
    <property type="entry name" value="Homeodomain-like"/>
    <property type="match status" value="1"/>
</dbReference>
<evidence type="ECO:0008006" key="12">
    <source>
        <dbReference type="Google" id="ProtNLM"/>
    </source>
</evidence>
<dbReference type="FunFam" id="1.10.10.60:FF:000002">
    <property type="entry name" value="Myb family transcription factor"/>
    <property type="match status" value="1"/>
</dbReference>
<evidence type="ECO:0000256" key="6">
    <source>
        <dbReference type="ARBA" id="ARBA00023242"/>
    </source>
</evidence>
<keyword evidence="5" id="KW-0804">Transcription</keyword>
<dbReference type="Pfam" id="PF00249">
    <property type="entry name" value="Myb_DNA-binding"/>
    <property type="match status" value="1"/>
</dbReference>
<evidence type="ECO:0000259" key="9">
    <source>
        <dbReference type="Pfam" id="PF14379"/>
    </source>
</evidence>
<dbReference type="NCBIfam" id="TIGR01557">
    <property type="entry name" value="myb_SHAQKYF"/>
    <property type="match status" value="1"/>
</dbReference>
<dbReference type="PANTHER" id="PTHR31499">
    <property type="entry name" value="MYB FAMILY TRANSCRIPTION FACTOR PHL11"/>
    <property type="match status" value="1"/>
</dbReference>
<dbReference type="InterPro" id="IPR046955">
    <property type="entry name" value="PHR1-like"/>
</dbReference>
<keyword evidence="11" id="KW-1185">Reference proteome</keyword>
<feature type="domain" description="Myb-like" evidence="8">
    <location>
        <begin position="93"/>
        <end position="142"/>
    </location>
</feature>
<evidence type="ECO:0000256" key="7">
    <source>
        <dbReference type="SAM" id="MobiDB-lite"/>
    </source>
</evidence>
<gene>
    <name evidence="10" type="ORF">JCGZ_05279</name>
</gene>
<dbReference type="Proteomes" id="UP000027138">
    <property type="component" value="Unassembled WGS sequence"/>
</dbReference>
<dbReference type="STRING" id="180498.A0A067J9G2"/>
<evidence type="ECO:0000256" key="3">
    <source>
        <dbReference type="ARBA" id="ARBA00023015"/>
    </source>
</evidence>
<comment type="subcellular location">
    <subcellularLocation>
        <location evidence="1">Nucleus</location>
    </subcellularLocation>
</comment>
<evidence type="ECO:0000256" key="1">
    <source>
        <dbReference type="ARBA" id="ARBA00004123"/>
    </source>
</evidence>
<reference evidence="10 11" key="1">
    <citation type="journal article" date="2014" name="PLoS ONE">
        <title>Global Analysis of Gene Expression Profiles in Physic Nut (Jatropha curcas L.) Seedlings Exposed to Salt Stress.</title>
        <authorList>
            <person name="Zhang L."/>
            <person name="Zhang C."/>
            <person name="Wu P."/>
            <person name="Chen Y."/>
            <person name="Li M."/>
            <person name="Jiang H."/>
            <person name="Wu G."/>
        </authorList>
    </citation>
    <scope>NUCLEOTIDE SEQUENCE [LARGE SCALE GENOMIC DNA]</scope>
    <source>
        <strain evidence="11">cv. GZQX0401</strain>
        <tissue evidence="10">Young leaves</tissue>
    </source>
</reference>
<organism evidence="10 11">
    <name type="scientific">Jatropha curcas</name>
    <name type="common">Barbados nut</name>
    <dbReference type="NCBI Taxonomy" id="180498"/>
    <lineage>
        <taxon>Eukaryota</taxon>
        <taxon>Viridiplantae</taxon>
        <taxon>Streptophyta</taxon>
        <taxon>Embryophyta</taxon>
        <taxon>Tracheophyta</taxon>
        <taxon>Spermatophyta</taxon>
        <taxon>Magnoliopsida</taxon>
        <taxon>eudicotyledons</taxon>
        <taxon>Gunneridae</taxon>
        <taxon>Pentapetalae</taxon>
        <taxon>rosids</taxon>
        <taxon>fabids</taxon>
        <taxon>Malpighiales</taxon>
        <taxon>Euphorbiaceae</taxon>
        <taxon>Crotonoideae</taxon>
        <taxon>Jatropheae</taxon>
        <taxon>Jatropha</taxon>
    </lineage>
</organism>
<keyword evidence="4" id="KW-0175">Coiled coil</keyword>
<protein>
    <recommendedName>
        <fullName evidence="12">HTH myb-type domain-containing protein</fullName>
    </recommendedName>
</protein>
<evidence type="ECO:0000256" key="5">
    <source>
        <dbReference type="ARBA" id="ARBA00023163"/>
    </source>
</evidence>
<dbReference type="GO" id="GO:0003677">
    <property type="term" value="F:DNA binding"/>
    <property type="evidence" value="ECO:0007669"/>
    <property type="project" value="InterPro"/>
</dbReference>
<dbReference type="GO" id="GO:0005634">
    <property type="term" value="C:nucleus"/>
    <property type="evidence" value="ECO:0007669"/>
    <property type="project" value="UniProtKB-SubCell"/>
</dbReference>
<evidence type="ECO:0000259" key="8">
    <source>
        <dbReference type="Pfam" id="PF00249"/>
    </source>
</evidence>
<dbReference type="InterPro" id="IPR006447">
    <property type="entry name" value="Myb_dom_plants"/>
</dbReference>
<dbReference type="OrthoDB" id="551907at2759"/>
<keyword evidence="3" id="KW-0805">Transcription regulation</keyword>
<dbReference type="SUPFAM" id="SSF46689">
    <property type="entry name" value="Homeodomain-like"/>
    <property type="match status" value="1"/>
</dbReference>
<accession>A0A067J9G2</accession>
<dbReference type="AlphaFoldDB" id="A0A067J9G2"/>
<keyword evidence="6" id="KW-0539">Nucleus</keyword>
<evidence type="ECO:0000313" key="10">
    <source>
        <dbReference type="EMBL" id="KDP20396.1"/>
    </source>
</evidence>
<evidence type="ECO:0000313" key="11">
    <source>
        <dbReference type="Proteomes" id="UP000027138"/>
    </source>
</evidence>
<dbReference type="PANTHER" id="PTHR31499:SF80">
    <property type="entry name" value="HTH MYB-TYPE DOMAIN-CONTAINING PROTEIN"/>
    <property type="match status" value="1"/>
</dbReference>
<dbReference type="GO" id="GO:0003700">
    <property type="term" value="F:DNA-binding transcription factor activity"/>
    <property type="evidence" value="ECO:0007669"/>
    <property type="project" value="InterPro"/>
</dbReference>
<dbReference type="InterPro" id="IPR009057">
    <property type="entry name" value="Homeodomain-like_sf"/>
</dbReference>
<name>A0A067J9G2_JATCU</name>
<comment type="similarity">
    <text evidence="2">Belongs to the MYB-CC family.</text>
</comment>